<organism evidence="1 2">
    <name type="scientific">Catharanthus roseus</name>
    <name type="common">Madagascar periwinkle</name>
    <name type="synonym">Vinca rosea</name>
    <dbReference type="NCBI Taxonomy" id="4058"/>
    <lineage>
        <taxon>Eukaryota</taxon>
        <taxon>Viridiplantae</taxon>
        <taxon>Streptophyta</taxon>
        <taxon>Embryophyta</taxon>
        <taxon>Tracheophyta</taxon>
        <taxon>Spermatophyta</taxon>
        <taxon>Magnoliopsida</taxon>
        <taxon>eudicotyledons</taxon>
        <taxon>Gunneridae</taxon>
        <taxon>Pentapetalae</taxon>
        <taxon>asterids</taxon>
        <taxon>lamiids</taxon>
        <taxon>Gentianales</taxon>
        <taxon>Apocynaceae</taxon>
        <taxon>Rauvolfioideae</taxon>
        <taxon>Vinceae</taxon>
        <taxon>Catharanthinae</taxon>
        <taxon>Catharanthus</taxon>
    </lineage>
</organism>
<dbReference type="EMBL" id="CM044702">
    <property type="protein sequence ID" value="KAI5677857.1"/>
    <property type="molecule type" value="Genomic_DNA"/>
</dbReference>
<accession>A0ACC0BYQ7</accession>
<proteinExistence type="predicted"/>
<protein>
    <submittedName>
        <fullName evidence="1">Uncharacterized protein</fullName>
    </submittedName>
</protein>
<comment type="caution">
    <text evidence="1">The sequence shown here is derived from an EMBL/GenBank/DDBJ whole genome shotgun (WGS) entry which is preliminary data.</text>
</comment>
<evidence type="ECO:0000313" key="1">
    <source>
        <dbReference type="EMBL" id="KAI5677857.1"/>
    </source>
</evidence>
<dbReference type="Proteomes" id="UP001060085">
    <property type="component" value="Linkage Group LG02"/>
</dbReference>
<name>A0ACC0BYQ7_CATRO</name>
<gene>
    <name evidence="1" type="ORF">M9H77_08807</name>
</gene>
<evidence type="ECO:0000313" key="2">
    <source>
        <dbReference type="Proteomes" id="UP001060085"/>
    </source>
</evidence>
<keyword evidence="2" id="KW-1185">Reference proteome</keyword>
<sequence length="184" mass="21387">MVPNAVDTRLDLHQIQLRGNDNTYWGTQYAIHLDAWYQWRLRVRDGPDVAAESLYWPSDEYIRWYRGITRVYISNPANRDARAYGYQPASVDRRMMEVDDMTSMVIREPPSSPSQMYDIQQTFPTQPFRCRPREHVPDRGARGVKRGAWRHPGRGLGGGQPPVPHAPKRHEHINPGHVVFERGE</sequence>
<reference evidence="2" key="1">
    <citation type="journal article" date="2023" name="Nat. Plants">
        <title>Single-cell RNA sequencing provides a high-resolution roadmap for understanding the multicellular compartmentation of specialized metabolism.</title>
        <authorList>
            <person name="Sun S."/>
            <person name="Shen X."/>
            <person name="Li Y."/>
            <person name="Li Y."/>
            <person name="Wang S."/>
            <person name="Li R."/>
            <person name="Zhang H."/>
            <person name="Shen G."/>
            <person name="Guo B."/>
            <person name="Wei J."/>
            <person name="Xu J."/>
            <person name="St-Pierre B."/>
            <person name="Chen S."/>
            <person name="Sun C."/>
        </authorList>
    </citation>
    <scope>NUCLEOTIDE SEQUENCE [LARGE SCALE GENOMIC DNA]</scope>
</reference>